<protein>
    <submittedName>
        <fullName evidence="1">Uncharacterized protein</fullName>
    </submittedName>
</protein>
<accession>A0ACC1HY29</accession>
<keyword evidence="2" id="KW-1185">Reference proteome</keyword>
<reference evidence="1" key="1">
    <citation type="submission" date="2022-06" db="EMBL/GenBank/DDBJ databases">
        <title>Phylogenomic reconstructions and comparative analyses of Kickxellomycotina fungi.</title>
        <authorList>
            <person name="Reynolds N.K."/>
            <person name="Stajich J.E."/>
            <person name="Barry K."/>
            <person name="Grigoriev I.V."/>
            <person name="Crous P."/>
            <person name="Smith M.E."/>
        </authorList>
    </citation>
    <scope>NUCLEOTIDE SEQUENCE</scope>
    <source>
        <strain evidence="1">RSA 2271</strain>
    </source>
</reference>
<dbReference type="Proteomes" id="UP001145114">
    <property type="component" value="Unassembled WGS sequence"/>
</dbReference>
<organism evidence="1 2">
    <name type="scientific">Spiromyces aspiralis</name>
    <dbReference type="NCBI Taxonomy" id="68401"/>
    <lineage>
        <taxon>Eukaryota</taxon>
        <taxon>Fungi</taxon>
        <taxon>Fungi incertae sedis</taxon>
        <taxon>Zoopagomycota</taxon>
        <taxon>Kickxellomycotina</taxon>
        <taxon>Kickxellomycetes</taxon>
        <taxon>Kickxellales</taxon>
        <taxon>Kickxellaceae</taxon>
        <taxon>Spiromyces</taxon>
    </lineage>
</organism>
<dbReference type="EMBL" id="JAMZIH010000069">
    <property type="protein sequence ID" value="KAJ1680033.1"/>
    <property type="molecule type" value="Genomic_DNA"/>
</dbReference>
<sequence length="997" mass="107086">MTDTATTDRRLAEAAAFSVGQDDSKAGQIVDEIATRIESGDSTLLDYVQALQPFLVSETAEMRSRGTQALVRVTSALPAQAFQKNTVAVLTRFFCSRLTDPTCVPQLLDGVHALQRLPTFGIEEAKVVALGIFKNVHVQSFQQRTRNLAFQVIESIVKSSPRAVKSIGSDFVLGLAQMVDGEKDPRNLIIIFQLIPHLTAAVDLGEYAEDLFEVVFCYFPITFKQRQQDPLEVSPEDLKLALRDAVTSSRHLAAHALGPLVEKLEATSANVKVDVYDMLACGARQFDPQQLRERMPAIVELAREEVAMGSDRRVVDHALMALQALYMAATPAGADAGEVLGLVLDEAVVTLGSDDFGQFGPTTQLIGAVARSSPANCGAVADRVLPVLLGRLDGALSLPGRRRVVDALNELAAANVLFEGCVGALHASRDRLLAVYQLESTAPSSSREHSVLHMSRLRGIQLLVRLRGLLTDDERALGLGALTAPLVDPGEDGDVRAHALELVCELAEDDRLAPAVESVALRALLDALGPTSAGTGHAQFVAEAVRKFGASEPLLDAAARGLVGLLGSPLIPAESETQVARSLRRLVDEATGSAAHGGQALAERLYEPVAWALGSLAQDRTTSERPLGTAALREVALTISVVIRHLGPARQQQCLPQWFDAYGATLTIAQDKESGAQLSQVASAAICSCGPGAGLPVDDVEGWLARLSLVARTAPFEAQRISCCEVVASVINKTADASERERRVAAAVPPGEAIPEDGAGVALFCWVVRAVTARKDACAHDMARSLLAAGASGSAEAGRRVTDGYGLILAPHPWAVVRETGGVLALLHKQRFYSEVMPSILDGFSSASKETKTYYLWVLTRVFQHMPKPVLMHDVKRLLPLLIEALRLEDPDLRATTLETVGIVIGEAADLLRLDLTSTVIPLHLDAVRPGVPENSVRVRCLALKNLALIADKFTYQEIFPSLQVVRRALALATDDRKRVVRSEAVKTRNKWLMLGN</sequence>
<evidence type="ECO:0000313" key="2">
    <source>
        <dbReference type="Proteomes" id="UP001145114"/>
    </source>
</evidence>
<proteinExistence type="predicted"/>
<name>A0ACC1HY29_9FUNG</name>
<gene>
    <name evidence="1" type="ORF">EV182_000816</name>
</gene>
<comment type="caution">
    <text evidence="1">The sequence shown here is derived from an EMBL/GenBank/DDBJ whole genome shotgun (WGS) entry which is preliminary data.</text>
</comment>
<evidence type="ECO:0000313" key="1">
    <source>
        <dbReference type="EMBL" id="KAJ1680033.1"/>
    </source>
</evidence>